<sequence>MRGLGADFRRLWWAFVASETGSAIGYGAMPLVAVLILHASAAEVSLLAAIPGLAGALISLPIGGFVEFRRKRPVMITADVVRFAALASVPAAIGLGVVSLSQLYVVGVVQTVALVAFTAASGAHLRALVTARQRTEAASRFEAASWTVNSAGPPVGGVLVSLTGPAVTMLIDAVSYLASALGVRSLRGPEPPPPARTTPAHVGRDLLEGWRYVLRSRELALLFANALLFGSAVLAISPLETVFMLEDLGFAPWQYGLVIGLPCLGGVLGAGLAPRLAARFGTRRVLIWSGIARTPWVLAIPFVPAGLGGVLAFLAIDTLLLLGAGVFNPLFSAHRMTLTREDMMARVLAGWSAGGRLVRPLFIVAAGVLASVTDVRVAIAAAGVLCVLSVPLLLVPGTRETSAEPDSVTPAAGG</sequence>
<dbReference type="KEGG" id="acab:QRX50_41195"/>
<feature type="transmembrane region" description="Helical" evidence="6">
    <location>
        <begin position="104"/>
        <end position="125"/>
    </location>
</feature>
<dbReference type="Pfam" id="PF07690">
    <property type="entry name" value="MFS_1"/>
    <property type="match status" value="1"/>
</dbReference>
<feature type="transmembrane region" description="Helical" evidence="6">
    <location>
        <begin position="375"/>
        <end position="395"/>
    </location>
</feature>
<dbReference type="PANTHER" id="PTHR23513">
    <property type="entry name" value="INTEGRAL MEMBRANE EFFLUX PROTEIN-RELATED"/>
    <property type="match status" value="1"/>
</dbReference>
<feature type="transmembrane region" description="Helical" evidence="6">
    <location>
        <begin position="310"/>
        <end position="331"/>
    </location>
</feature>
<evidence type="ECO:0000256" key="3">
    <source>
        <dbReference type="ARBA" id="ARBA00022692"/>
    </source>
</evidence>
<dbReference type="Proteomes" id="UP001236014">
    <property type="component" value="Chromosome"/>
</dbReference>
<dbReference type="GO" id="GO:0005886">
    <property type="term" value="C:plasma membrane"/>
    <property type="evidence" value="ECO:0007669"/>
    <property type="project" value="UniProtKB-SubCell"/>
</dbReference>
<evidence type="ECO:0000313" key="7">
    <source>
        <dbReference type="EMBL" id="WIX77755.1"/>
    </source>
</evidence>
<evidence type="ECO:0000256" key="5">
    <source>
        <dbReference type="ARBA" id="ARBA00023136"/>
    </source>
</evidence>
<keyword evidence="3 6" id="KW-0812">Transmembrane</keyword>
<feature type="transmembrane region" description="Helical" evidence="6">
    <location>
        <begin position="343"/>
        <end position="369"/>
    </location>
</feature>
<proteinExistence type="predicted"/>
<dbReference type="EMBL" id="CP127294">
    <property type="protein sequence ID" value="WIX77755.1"/>
    <property type="molecule type" value="Genomic_DNA"/>
</dbReference>
<accession>A0A9Y2MQW6</accession>
<keyword evidence="2" id="KW-1003">Cell membrane</keyword>
<dbReference type="CDD" id="cd06173">
    <property type="entry name" value="MFS_MefA_like"/>
    <property type="match status" value="1"/>
</dbReference>
<feature type="transmembrane region" description="Helical" evidence="6">
    <location>
        <begin position="12"/>
        <end position="38"/>
    </location>
</feature>
<evidence type="ECO:0000256" key="2">
    <source>
        <dbReference type="ARBA" id="ARBA00022475"/>
    </source>
</evidence>
<feature type="transmembrane region" description="Helical" evidence="6">
    <location>
        <begin position="219"/>
        <end position="239"/>
    </location>
</feature>
<keyword evidence="4 6" id="KW-1133">Transmembrane helix</keyword>
<dbReference type="Gene3D" id="1.20.1250.20">
    <property type="entry name" value="MFS general substrate transporter like domains"/>
    <property type="match status" value="1"/>
</dbReference>
<feature type="transmembrane region" description="Helical" evidence="6">
    <location>
        <begin position="251"/>
        <end position="273"/>
    </location>
</feature>
<dbReference type="PANTHER" id="PTHR23513:SF6">
    <property type="entry name" value="MAJOR FACILITATOR SUPERFAMILY ASSOCIATED DOMAIN-CONTAINING PROTEIN"/>
    <property type="match status" value="1"/>
</dbReference>
<evidence type="ECO:0000256" key="1">
    <source>
        <dbReference type="ARBA" id="ARBA00004651"/>
    </source>
</evidence>
<dbReference type="SUPFAM" id="SSF103473">
    <property type="entry name" value="MFS general substrate transporter"/>
    <property type="match status" value="1"/>
</dbReference>
<feature type="transmembrane region" description="Helical" evidence="6">
    <location>
        <begin position="285"/>
        <end position="304"/>
    </location>
</feature>
<feature type="transmembrane region" description="Helical" evidence="6">
    <location>
        <begin position="80"/>
        <end position="98"/>
    </location>
</feature>
<feature type="transmembrane region" description="Helical" evidence="6">
    <location>
        <begin position="44"/>
        <end position="68"/>
    </location>
</feature>
<keyword evidence="8" id="KW-1185">Reference proteome</keyword>
<dbReference type="RefSeq" id="WP_285968493.1">
    <property type="nucleotide sequence ID" value="NZ_CP127294.1"/>
</dbReference>
<dbReference type="InterPro" id="IPR036259">
    <property type="entry name" value="MFS_trans_sf"/>
</dbReference>
<name>A0A9Y2MQW6_9PSEU</name>
<protein>
    <submittedName>
        <fullName evidence="7">MFS transporter</fullName>
    </submittedName>
</protein>
<dbReference type="GO" id="GO:0022857">
    <property type="term" value="F:transmembrane transporter activity"/>
    <property type="evidence" value="ECO:0007669"/>
    <property type="project" value="InterPro"/>
</dbReference>
<reference evidence="7 8" key="1">
    <citation type="submission" date="2023-06" db="EMBL/GenBank/DDBJ databases">
        <authorList>
            <person name="Oyuntsetseg B."/>
            <person name="Kim S.B."/>
        </authorList>
    </citation>
    <scope>NUCLEOTIDE SEQUENCE [LARGE SCALE GENOMIC DNA]</scope>
    <source>
        <strain evidence="7 8">2-15</strain>
    </source>
</reference>
<evidence type="ECO:0000256" key="6">
    <source>
        <dbReference type="SAM" id="Phobius"/>
    </source>
</evidence>
<dbReference type="InterPro" id="IPR011701">
    <property type="entry name" value="MFS"/>
</dbReference>
<dbReference type="AlphaFoldDB" id="A0A9Y2MQW6"/>
<evidence type="ECO:0000313" key="8">
    <source>
        <dbReference type="Proteomes" id="UP001236014"/>
    </source>
</evidence>
<gene>
    <name evidence="7" type="ORF">QRX50_41195</name>
</gene>
<organism evidence="7 8">
    <name type="scientific">Amycolatopsis carbonis</name>
    <dbReference type="NCBI Taxonomy" id="715471"/>
    <lineage>
        <taxon>Bacteria</taxon>
        <taxon>Bacillati</taxon>
        <taxon>Actinomycetota</taxon>
        <taxon>Actinomycetes</taxon>
        <taxon>Pseudonocardiales</taxon>
        <taxon>Pseudonocardiaceae</taxon>
        <taxon>Amycolatopsis</taxon>
    </lineage>
</organism>
<keyword evidence="5 6" id="KW-0472">Membrane</keyword>
<comment type="subcellular location">
    <subcellularLocation>
        <location evidence="1">Cell membrane</location>
        <topology evidence="1">Multi-pass membrane protein</topology>
    </subcellularLocation>
</comment>
<evidence type="ECO:0000256" key="4">
    <source>
        <dbReference type="ARBA" id="ARBA00022989"/>
    </source>
</evidence>